<evidence type="ECO:0000256" key="1">
    <source>
        <dbReference type="SAM" id="MobiDB-lite"/>
    </source>
</evidence>
<reference evidence="2" key="1">
    <citation type="submission" date="2022-10" db="EMBL/GenBank/DDBJ databases">
        <title>The complete genomes of actinobacterial strains from the NBC collection.</title>
        <authorList>
            <person name="Joergensen T.S."/>
            <person name="Alvarez Arevalo M."/>
            <person name="Sterndorff E.B."/>
            <person name="Faurdal D."/>
            <person name="Vuksanovic O."/>
            <person name="Mourched A.-S."/>
            <person name="Charusanti P."/>
            <person name="Shaw S."/>
            <person name="Blin K."/>
            <person name="Weber T."/>
        </authorList>
    </citation>
    <scope>NUCLEOTIDE SEQUENCE</scope>
    <source>
        <strain evidence="2">NBC_00060</strain>
    </source>
</reference>
<protein>
    <submittedName>
        <fullName evidence="2">Uncharacterized protein</fullName>
    </submittedName>
</protein>
<organism evidence="2">
    <name type="scientific">Streptomyces sp. NBC_00060</name>
    <dbReference type="NCBI Taxonomy" id="2975636"/>
    <lineage>
        <taxon>Bacteria</taxon>
        <taxon>Bacillati</taxon>
        <taxon>Actinomycetota</taxon>
        <taxon>Actinomycetes</taxon>
        <taxon>Kitasatosporales</taxon>
        <taxon>Streptomycetaceae</taxon>
        <taxon>Streptomyces</taxon>
    </lineage>
</organism>
<evidence type="ECO:0000313" key="2">
    <source>
        <dbReference type="EMBL" id="WTU38500.1"/>
    </source>
</evidence>
<dbReference type="EMBL" id="CP108253">
    <property type="protein sequence ID" value="WTU38500.1"/>
    <property type="molecule type" value="Genomic_DNA"/>
</dbReference>
<proteinExistence type="predicted"/>
<accession>A0AAU2GUD9</accession>
<dbReference type="AlphaFoldDB" id="A0AAU2GUD9"/>
<feature type="compositionally biased region" description="Pro residues" evidence="1">
    <location>
        <begin position="200"/>
        <end position="215"/>
    </location>
</feature>
<name>A0AAU2GUD9_9ACTN</name>
<feature type="region of interest" description="Disordered" evidence="1">
    <location>
        <begin position="194"/>
        <end position="215"/>
    </location>
</feature>
<gene>
    <name evidence="2" type="ORF">OHV25_02455</name>
</gene>
<sequence length="215" mass="22655">MTTTAAATEPFTVRAFLFGREDHGSAEALVGPLHGGGAARDLLSGTTRPLTAAADQAVEREMAAVIDSFLGLDLFDVAAGGWRKHADLTAAARRTRAAPGSEEVLALATHEITSRHRPYVDVLMDGVKIGTLEVGLDLAFRISGLVAVVRNAELVAVRSGACVLDGSLTVQQILLAERQGQLDLPGIWHLHTPLPLLRNEPPPPPPPPPPPTRAA</sequence>